<proteinExistence type="predicted"/>
<keyword evidence="2" id="KW-1185">Reference proteome</keyword>
<evidence type="ECO:0000313" key="1">
    <source>
        <dbReference type="EMBL" id="KHG12012.1"/>
    </source>
</evidence>
<evidence type="ECO:0000313" key="2">
    <source>
        <dbReference type="Proteomes" id="UP000032142"/>
    </source>
</evidence>
<dbReference type="EMBL" id="KN396852">
    <property type="protein sequence ID" value="KHG12012.1"/>
    <property type="molecule type" value="Genomic_DNA"/>
</dbReference>
<reference evidence="2" key="1">
    <citation type="submission" date="2014-09" db="EMBL/GenBank/DDBJ databases">
        <authorList>
            <person name="Mudge J."/>
            <person name="Ramaraj T."/>
            <person name="Lindquist I.E."/>
            <person name="Bharti A.K."/>
            <person name="Sundararajan A."/>
            <person name="Cameron C.T."/>
            <person name="Woodward J.E."/>
            <person name="May G.D."/>
            <person name="Brubaker C."/>
            <person name="Broadhvest J."/>
            <person name="Wilkins T.A."/>
        </authorList>
    </citation>
    <scope>NUCLEOTIDE SEQUENCE</scope>
    <source>
        <strain evidence="2">cv. AKA8401</strain>
    </source>
</reference>
<accession>A0A0B0NH70</accession>
<gene>
    <name evidence="1" type="ORF">F383_09451</name>
</gene>
<sequence>MKSKGVTDLDHTADHTPMC</sequence>
<dbReference type="AlphaFoldDB" id="A0A0B0NH70"/>
<dbReference type="Proteomes" id="UP000032142">
    <property type="component" value="Unassembled WGS sequence"/>
</dbReference>
<organism evidence="1 2">
    <name type="scientific">Gossypium arboreum</name>
    <name type="common">Tree cotton</name>
    <name type="synonym">Gossypium nanking</name>
    <dbReference type="NCBI Taxonomy" id="29729"/>
    <lineage>
        <taxon>Eukaryota</taxon>
        <taxon>Viridiplantae</taxon>
        <taxon>Streptophyta</taxon>
        <taxon>Embryophyta</taxon>
        <taxon>Tracheophyta</taxon>
        <taxon>Spermatophyta</taxon>
        <taxon>Magnoliopsida</taxon>
        <taxon>eudicotyledons</taxon>
        <taxon>Gunneridae</taxon>
        <taxon>Pentapetalae</taxon>
        <taxon>rosids</taxon>
        <taxon>malvids</taxon>
        <taxon>Malvales</taxon>
        <taxon>Malvaceae</taxon>
        <taxon>Malvoideae</taxon>
        <taxon>Gossypium</taxon>
    </lineage>
</organism>
<protein>
    <submittedName>
        <fullName evidence="1">Uncharacterized protein</fullName>
    </submittedName>
</protein>
<name>A0A0B0NH70_GOSAR</name>